<name>A0A378Q3J6_9GAMM</name>
<proteinExistence type="predicted"/>
<protein>
    <submittedName>
        <fullName evidence="1">Uncharacterized protein</fullName>
    </submittedName>
</protein>
<dbReference type="AlphaFoldDB" id="A0A378Q3J6"/>
<accession>A0A378Q3J6</accession>
<dbReference type="EMBL" id="UGQA01000001">
    <property type="protein sequence ID" value="STY95086.1"/>
    <property type="molecule type" value="Genomic_DNA"/>
</dbReference>
<evidence type="ECO:0000313" key="2">
    <source>
        <dbReference type="Proteomes" id="UP000255193"/>
    </source>
</evidence>
<sequence>MLTTSLTPEQICHVSAAMIHFISGKNRELNELKLARYRASDYRRARIDRQIDTIDGEIFECKQTFYAITGLRYASDMHTCIA</sequence>
<dbReference type="RefSeq" id="WP_143821814.1">
    <property type="nucleotide sequence ID" value="NZ_MXAO01000048.1"/>
</dbReference>
<organism evidence="1 2">
    <name type="scientific">Faucicola atlantae</name>
    <dbReference type="NCBI Taxonomy" id="34059"/>
    <lineage>
        <taxon>Bacteria</taxon>
        <taxon>Pseudomonadati</taxon>
        <taxon>Pseudomonadota</taxon>
        <taxon>Gammaproteobacteria</taxon>
        <taxon>Moraxellales</taxon>
        <taxon>Moraxellaceae</taxon>
        <taxon>Faucicola</taxon>
    </lineage>
</organism>
<dbReference type="Proteomes" id="UP000255193">
    <property type="component" value="Unassembled WGS sequence"/>
</dbReference>
<evidence type="ECO:0000313" key="1">
    <source>
        <dbReference type="EMBL" id="STY95086.1"/>
    </source>
</evidence>
<reference evidence="1 2" key="1">
    <citation type="submission" date="2018-06" db="EMBL/GenBank/DDBJ databases">
        <authorList>
            <consortium name="Pathogen Informatics"/>
            <person name="Doyle S."/>
        </authorList>
    </citation>
    <scope>NUCLEOTIDE SEQUENCE [LARGE SCALE GENOMIC DNA]</scope>
    <source>
        <strain evidence="1 2">NCTC11091</strain>
    </source>
</reference>
<gene>
    <name evidence="1" type="ORF">NCTC11091_00872</name>
</gene>